<gene>
    <name evidence="5" type="ORF">GCM10011323_08980</name>
</gene>
<dbReference type="InterPro" id="IPR008302">
    <property type="entry name" value="NamZ"/>
</dbReference>
<evidence type="ECO:0008006" key="7">
    <source>
        <dbReference type="Google" id="ProtNLM"/>
    </source>
</evidence>
<keyword evidence="6" id="KW-1185">Reference proteome</keyword>
<comment type="caution">
    <text evidence="5">The sequence shown here is derived from an EMBL/GenBank/DDBJ whole genome shotgun (WGS) entry which is preliminary data.</text>
</comment>
<dbReference type="Gene3D" id="3.90.1150.140">
    <property type="match status" value="1"/>
</dbReference>
<evidence type="ECO:0000256" key="1">
    <source>
        <dbReference type="SAM" id="MobiDB-lite"/>
    </source>
</evidence>
<dbReference type="EMBL" id="BMFP01000001">
    <property type="protein sequence ID" value="GGG06500.1"/>
    <property type="molecule type" value="Genomic_DNA"/>
</dbReference>
<proteinExistence type="predicted"/>
<evidence type="ECO:0000259" key="4">
    <source>
        <dbReference type="Pfam" id="PF20732"/>
    </source>
</evidence>
<dbReference type="InterPro" id="IPR048502">
    <property type="entry name" value="NamZ_N"/>
</dbReference>
<feature type="region of interest" description="Disordered" evidence="1">
    <location>
        <begin position="23"/>
        <end position="47"/>
    </location>
</feature>
<feature type="domain" description="Peptidoglycan beta-N-acetylmuramidase NamZ C-terminal" evidence="4">
    <location>
        <begin position="270"/>
        <end position="405"/>
    </location>
</feature>
<reference evidence="6" key="1">
    <citation type="journal article" date="2019" name="Int. J. Syst. Evol. Microbiol.">
        <title>The Global Catalogue of Microorganisms (GCM) 10K type strain sequencing project: providing services to taxonomists for standard genome sequencing and annotation.</title>
        <authorList>
            <consortium name="The Broad Institute Genomics Platform"/>
            <consortium name="The Broad Institute Genome Sequencing Center for Infectious Disease"/>
            <person name="Wu L."/>
            <person name="Ma J."/>
        </authorList>
    </citation>
    <scope>NUCLEOTIDE SEQUENCE [LARGE SCALE GENOMIC DNA]</scope>
    <source>
        <strain evidence="6">CGMCC 1.12749</strain>
    </source>
</reference>
<sequence length="409" mass="45374">MTQPFAILCSALLLSFNSCTPKQAPATTAEQNAPATEETTQAPAQKPLALGAEQLDRYLKLLEGKRVGMVVNQTSVIGKTHLVDTLISRGVEVTTIFAPEHGFRGEADAGAHIKDAKDTKTGLPIISLYGSNKKPSKAQMQNLDVLVFDIQDVGTRFYTYISTMHYAMEACAENGKKMLVLDRPNPNGHYVDGPVLEMEHKSFVGMHPIPIVHGLTVGELAEMINGEKWLEGERSCDLTVIKMENYDHTMAYDLPVRPSPNLPNAQSIALYPSICFFEGTNVSVGRGTPTPFQVIGSPFYQKKDYSFTPVSTPGATDPPHKGVKCYGMDLTDVSHAQPFTLKYLLEMYNNSSNKEKFFNNFFEKLAGTSELRKQVIAGKTETEIRASWEPNLSDYKVLRKNYLLYPDFE</sequence>
<dbReference type="Gene3D" id="3.40.50.12170">
    <property type="entry name" value="Uncharacterised protein PF07075, DUF1343"/>
    <property type="match status" value="1"/>
</dbReference>
<dbReference type="Pfam" id="PF07075">
    <property type="entry name" value="NamZ_N"/>
    <property type="match status" value="1"/>
</dbReference>
<dbReference type="PANTHER" id="PTHR42915">
    <property type="entry name" value="HYPOTHETICAL 460 KDA PROTEIN IN FEUA-SIGW INTERGENIC REGION [PRECURSOR]"/>
    <property type="match status" value="1"/>
</dbReference>
<feature type="domain" description="Peptidoglycan beta-N-acetylmuramidase NamZ N-terminal" evidence="3">
    <location>
        <begin position="67"/>
        <end position="265"/>
    </location>
</feature>
<dbReference type="RefSeq" id="WP_188500290.1">
    <property type="nucleotide sequence ID" value="NZ_BMFP01000001.1"/>
</dbReference>
<evidence type="ECO:0000313" key="5">
    <source>
        <dbReference type="EMBL" id="GGG06500.1"/>
    </source>
</evidence>
<dbReference type="PANTHER" id="PTHR42915:SF1">
    <property type="entry name" value="PEPTIDOGLYCAN BETA-N-ACETYLMURAMIDASE NAMZ"/>
    <property type="match status" value="1"/>
</dbReference>
<keyword evidence="2" id="KW-0732">Signal</keyword>
<feature type="compositionally biased region" description="Low complexity" evidence="1">
    <location>
        <begin position="23"/>
        <end position="45"/>
    </location>
</feature>
<accession>A0ABQ1VZ33</accession>
<dbReference type="InterPro" id="IPR048503">
    <property type="entry name" value="NamZ_C"/>
</dbReference>
<feature type="chain" id="PRO_5045709438" description="DUF1343 domain-containing protein" evidence="2">
    <location>
        <begin position="25"/>
        <end position="409"/>
    </location>
</feature>
<organism evidence="5 6">
    <name type="scientific">Pontibacter amylolyticus</name>
    <dbReference type="NCBI Taxonomy" id="1424080"/>
    <lineage>
        <taxon>Bacteria</taxon>
        <taxon>Pseudomonadati</taxon>
        <taxon>Bacteroidota</taxon>
        <taxon>Cytophagia</taxon>
        <taxon>Cytophagales</taxon>
        <taxon>Hymenobacteraceae</taxon>
        <taxon>Pontibacter</taxon>
    </lineage>
</organism>
<feature type="signal peptide" evidence="2">
    <location>
        <begin position="1"/>
        <end position="24"/>
    </location>
</feature>
<dbReference type="PIRSF" id="PIRSF016719">
    <property type="entry name" value="UCP016719"/>
    <property type="match status" value="1"/>
</dbReference>
<protein>
    <recommendedName>
        <fullName evidence="7">DUF1343 domain-containing protein</fullName>
    </recommendedName>
</protein>
<evidence type="ECO:0000259" key="3">
    <source>
        <dbReference type="Pfam" id="PF07075"/>
    </source>
</evidence>
<evidence type="ECO:0000313" key="6">
    <source>
        <dbReference type="Proteomes" id="UP000634043"/>
    </source>
</evidence>
<evidence type="ECO:0000256" key="2">
    <source>
        <dbReference type="SAM" id="SignalP"/>
    </source>
</evidence>
<dbReference type="Proteomes" id="UP000634043">
    <property type="component" value="Unassembled WGS sequence"/>
</dbReference>
<dbReference type="Pfam" id="PF20732">
    <property type="entry name" value="NamZ_C"/>
    <property type="match status" value="1"/>
</dbReference>
<name>A0ABQ1VZ33_9BACT</name>